<dbReference type="KEGG" id="mets:DK389_27565"/>
<dbReference type="EMBL" id="CP029550">
    <property type="protein sequence ID" value="AWN43576.1"/>
    <property type="molecule type" value="Genomic_DNA"/>
</dbReference>
<sequence>MNLAVAIVREQMGAVVGRSYRALIGNALNQAWAAAKVQRRPLHIESRTMMLPLPQRSPAVRLRITRGEPNLHEQHAWALARCRVLRSRFAELSRVTDISLATEHLTEPALKGLAYELRRCARLYVGERPYCEAAGAEAELRREIRARYRTGRGAWYACVRVMHWDEARSEAREIDCVEERCASKDAAIEKARALLAEHAHRFASDRTVEPEVFSELEWSTLKLLTEDDDAD</sequence>
<protein>
    <submittedName>
        <fullName evidence="1">Uncharacterized protein</fullName>
    </submittedName>
</protein>
<dbReference type="Proteomes" id="UP000245926">
    <property type="component" value="Chromosome"/>
</dbReference>
<evidence type="ECO:0000313" key="2">
    <source>
        <dbReference type="Proteomes" id="UP000245926"/>
    </source>
</evidence>
<dbReference type="OrthoDB" id="8007283at2"/>
<name>A0A2U8WE39_9HYPH</name>
<organism evidence="1 2">
    <name type="scientific">Methylobacterium durans</name>
    <dbReference type="NCBI Taxonomy" id="2202825"/>
    <lineage>
        <taxon>Bacteria</taxon>
        <taxon>Pseudomonadati</taxon>
        <taxon>Pseudomonadota</taxon>
        <taxon>Alphaproteobacteria</taxon>
        <taxon>Hyphomicrobiales</taxon>
        <taxon>Methylobacteriaceae</taxon>
        <taxon>Methylobacterium</taxon>
    </lineage>
</organism>
<proteinExistence type="predicted"/>
<evidence type="ECO:0000313" key="1">
    <source>
        <dbReference type="EMBL" id="AWN43576.1"/>
    </source>
</evidence>
<gene>
    <name evidence="1" type="ORF">DK389_27565</name>
</gene>
<dbReference type="AlphaFoldDB" id="A0A2U8WE39"/>
<reference evidence="2" key="1">
    <citation type="submission" date="2018-05" db="EMBL/GenBank/DDBJ databases">
        <title>Complete Genome Sequence of Methylobacterium sp. 17SD2-17.</title>
        <authorList>
            <person name="Srinivasan S."/>
        </authorList>
    </citation>
    <scope>NUCLEOTIDE SEQUENCE [LARGE SCALE GENOMIC DNA]</scope>
    <source>
        <strain evidence="2">17SD2-17</strain>
    </source>
</reference>
<accession>A0A2U8WE39</accession>
<dbReference type="RefSeq" id="WP_109894512.1">
    <property type="nucleotide sequence ID" value="NZ_CP029550.1"/>
</dbReference>
<keyword evidence="2" id="KW-1185">Reference proteome</keyword>